<dbReference type="GO" id="GO:0016491">
    <property type="term" value="F:oxidoreductase activity"/>
    <property type="evidence" value="ECO:0007669"/>
    <property type="project" value="UniProtKB-KW"/>
</dbReference>
<organism evidence="6 7">
    <name type="scientific">Apodospora peruviana</name>
    <dbReference type="NCBI Taxonomy" id="516989"/>
    <lineage>
        <taxon>Eukaryota</taxon>
        <taxon>Fungi</taxon>
        <taxon>Dikarya</taxon>
        <taxon>Ascomycota</taxon>
        <taxon>Pezizomycotina</taxon>
        <taxon>Sordariomycetes</taxon>
        <taxon>Sordariomycetidae</taxon>
        <taxon>Sordariales</taxon>
        <taxon>Lasiosphaeriaceae</taxon>
        <taxon>Apodospora</taxon>
    </lineage>
</organism>
<evidence type="ECO:0000256" key="4">
    <source>
        <dbReference type="ARBA" id="ARBA00022827"/>
    </source>
</evidence>
<dbReference type="Proteomes" id="UP001283341">
    <property type="component" value="Unassembled WGS sequence"/>
</dbReference>
<keyword evidence="3" id="KW-0285">Flavoprotein</keyword>
<dbReference type="PANTHER" id="PTHR42784:SF1">
    <property type="entry name" value="PYRANOSE 2-OXIDASE"/>
    <property type="match status" value="1"/>
</dbReference>
<keyword evidence="5" id="KW-0560">Oxidoreductase</keyword>
<keyword evidence="4" id="KW-0274">FAD</keyword>
<proteinExistence type="inferred from homology"/>
<dbReference type="Gene3D" id="3.30.560.10">
    <property type="entry name" value="Glucose Oxidase, domain 3"/>
    <property type="match status" value="1"/>
</dbReference>
<name>A0AAE0LYN2_9PEZI</name>
<comment type="caution">
    <text evidence="6">The sequence shown here is derived from an EMBL/GenBank/DDBJ whole genome shotgun (WGS) entry which is preliminary data.</text>
</comment>
<keyword evidence="7" id="KW-1185">Reference proteome</keyword>
<evidence type="ECO:0000313" key="7">
    <source>
        <dbReference type="Proteomes" id="UP001283341"/>
    </source>
</evidence>
<accession>A0AAE0LYN2</accession>
<evidence type="ECO:0000256" key="5">
    <source>
        <dbReference type="ARBA" id="ARBA00023002"/>
    </source>
</evidence>
<reference evidence="6" key="1">
    <citation type="journal article" date="2023" name="Mol. Phylogenet. Evol.">
        <title>Genome-scale phylogeny and comparative genomics of the fungal order Sordariales.</title>
        <authorList>
            <person name="Hensen N."/>
            <person name="Bonometti L."/>
            <person name="Westerberg I."/>
            <person name="Brannstrom I.O."/>
            <person name="Guillou S."/>
            <person name="Cros-Aarteil S."/>
            <person name="Calhoun S."/>
            <person name="Haridas S."/>
            <person name="Kuo A."/>
            <person name="Mondo S."/>
            <person name="Pangilinan J."/>
            <person name="Riley R."/>
            <person name="LaButti K."/>
            <person name="Andreopoulos B."/>
            <person name="Lipzen A."/>
            <person name="Chen C."/>
            <person name="Yan M."/>
            <person name="Daum C."/>
            <person name="Ng V."/>
            <person name="Clum A."/>
            <person name="Steindorff A."/>
            <person name="Ohm R.A."/>
            <person name="Martin F."/>
            <person name="Silar P."/>
            <person name="Natvig D.O."/>
            <person name="Lalanne C."/>
            <person name="Gautier V."/>
            <person name="Ament-Velasquez S.L."/>
            <person name="Kruys A."/>
            <person name="Hutchinson M.I."/>
            <person name="Powell A.J."/>
            <person name="Barry K."/>
            <person name="Miller A.N."/>
            <person name="Grigoriev I.V."/>
            <person name="Debuchy R."/>
            <person name="Gladieux P."/>
            <person name="Hiltunen Thoren M."/>
            <person name="Johannesson H."/>
        </authorList>
    </citation>
    <scope>NUCLEOTIDE SEQUENCE</scope>
    <source>
        <strain evidence="6">CBS 118394</strain>
    </source>
</reference>
<dbReference type="PANTHER" id="PTHR42784">
    <property type="entry name" value="PYRANOSE 2-OXIDASE"/>
    <property type="match status" value="1"/>
</dbReference>
<comment type="cofactor">
    <cofactor evidence="1">
        <name>FAD</name>
        <dbReference type="ChEBI" id="CHEBI:57692"/>
    </cofactor>
</comment>
<protein>
    <submittedName>
        <fullName evidence="6">Uncharacterized protein</fullName>
    </submittedName>
</protein>
<evidence type="ECO:0000256" key="3">
    <source>
        <dbReference type="ARBA" id="ARBA00022630"/>
    </source>
</evidence>
<sequence length="348" mass="38629">MLPNRVSMPPCMTNKAPCQGQAVSVCQNFFAGSAAHPGGEQHYGRKSHGNWRGLHRLVGSRTLNATATKEVVLSAGSIQTTQLLFLSVYSFIVPVSSNVCLTPSGGIQGIGPQEMLEKAGIIKPYLANDKRRQDWPRLNTTHITHTHTHSLQDHTYFSLYVQVDPSIFASSLYHDISKLQQAEQEYSQQREGPLTAPVGLAYGFERIPTDTLRAIGAPTLASERLDQAHIEYYYETIYYPNIPDPAKPQLRVQHLVHQPDGRLSEPPLIDLTYYTHAEDRAVAVYAFKNLRKVLAEFARYGYTVGPHNGEVAPGPDAVQSDEEITEYVQNNAATRLACQRHVCHAPQG</sequence>
<dbReference type="AlphaFoldDB" id="A0AAE0LYN2"/>
<reference evidence="6" key="2">
    <citation type="submission" date="2023-06" db="EMBL/GenBank/DDBJ databases">
        <authorList>
            <consortium name="Lawrence Berkeley National Laboratory"/>
            <person name="Haridas S."/>
            <person name="Hensen N."/>
            <person name="Bonometti L."/>
            <person name="Westerberg I."/>
            <person name="Brannstrom I.O."/>
            <person name="Guillou S."/>
            <person name="Cros-Aarteil S."/>
            <person name="Calhoun S."/>
            <person name="Kuo A."/>
            <person name="Mondo S."/>
            <person name="Pangilinan J."/>
            <person name="Riley R."/>
            <person name="Labutti K."/>
            <person name="Andreopoulos B."/>
            <person name="Lipzen A."/>
            <person name="Chen C."/>
            <person name="Yanf M."/>
            <person name="Daum C."/>
            <person name="Ng V."/>
            <person name="Clum A."/>
            <person name="Steindorff A."/>
            <person name="Ohm R."/>
            <person name="Martin F."/>
            <person name="Silar P."/>
            <person name="Natvig D."/>
            <person name="Lalanne C."/>
            <person name="Gautier V."/>
            <person name="Ament-Velasquez S.L."/>
            <person name="Kruys A."/>
            <person name="Hutchinson M.I."/>
            <person name="Powell A.J."/>
            <person name="Barry K."/>
            <person name="Miller A.N."/>
            <person name="Grigoriev I.V."/>
            <person name="Debuchy R."/>
            <person name="Gladieux P."/>
            <person name="Thoren M.H."/>
            <person name="Johannesson H."/>
        </authorList>
    </citation>
    <scope>NUCLEOTIDE SEQUENCE</scope>
    <source>
        <strain evidence="6">CBS 118394</strain>
    </source>
</reference>
<evidence type="ECO:0000256" key="2">
    <source>
        <dbReference type="ARBA" id="ARBA00010790"/>
    </source>
</evidence>
<comment type="similarity">
    <text evidence="2">Belongs to the GMC oxidoreductase family.</text>
</comment>
<dbReference type="InterPro" id="IPR051473">
    <property type="entry name" value="P2Ox-like"/>
</dbReference>
<dbReference type="SUPFAM" id="SSF54373">
    <property type="entry name" value="FAD-linked reductases, C-terminal domain"/>
    <property type="match status" value="1"/>
</dbReference>
<evidence type="ECO:0000313" key="6">
    <source>
        <dbReference type="EMBL" id="KAK3312736.1"/>
    </source>
</evidence>
<evidence type="ECO:0000256" key="1">
    <source>
        <dbReference type="ARBA" id="ARBA00001974"/>
    </source>
</evidence>
<gene>
    <name evidence="6" type="ORF">B0H66DRAFT_595261</name>
</gene>
<dbReference type="EMBL" id="JAUEDM010000008">
    <property type="protein sequence ID" value="KAK3312736.1"/>
    <property type="molecule type" value="Genomic_DNA"/>
</dbReference>